<keyword evidence="3" id="KW-0813">Transport</keyword>
<reference evidence="9 10" key="1">
    <citation type="submission" date="2019-12" db="EMBL/GenBank/DDBJ databases">
        <authorList>
            <person name="Kim Y.S."/>
        </authorList>
    </citation>
    <scope>NUCLEOTIDE SEQUENCE [LARGE SCALE GENOMIC DNA]</scope>
    <source>
        <strain evidence="9 10">MMS17-SY077</strain>
    </source>
</reference>
<dbReference type="GO" id="GO:0005886">
    <property type="term" value="C:plasma membrane"/>
    <property type="evidence" value="ECO:0007669"/>
    <property type="project" value="UniProtKB-SubCell"/>
</dbReference>
<keyword evidence="6 8" id="KW-1133">Transmembrane helix</keyword>
<sequence>MTSLLAGAVVVLATIVQRLTGMGFGVVAVPLLALVAPAYGIFSVLVLTIAVMAIAAWVERDALDARSLAIASAASLPGIALGTVLASRLPLAATHFAIGAIVIAGSAASLAGWRIAPGRPSLVAGAVAAGVLTPIAALPGPPMALVYRPEDVRRMRATLSAFFAVGSIVAAVTALAAGVADPVAESGRAAVLVPAILLGVILAVPLVRRLHRRVVQSAALLLSLCSGAALLIRAIAESAT</sequence>
<proteinExistence type="inferred from homology"/>
<evidence type="ECO:0000313" key="10">
    <source>
        <dbReference type="Proteomes" id="UP000438182"/>
    </source>
</evidence>
<dbReference type="InterPro" id="IPR002781">
    <property type="entry name" value="TM_pro_TauE-like"/>
</dbReference>
<name>A0A6I4NSQ1_9MICO</name>
<evidence type="ECO:0000256" key="4">
    <source>
        <dbReference type="ARBA" id="ARBA00022475"/>
    </source>
</evidence>
<dbReference type="Pfam" id="PF01925">
    <property type="entry name" value="TauE"/>
    <property type="match status" value="1"/>
</dbReference>
<evidence type="ECO:0000256" key="7">
    <source>
        <dbReference type="ARBA" id="ARBA00023136"/>
    </source>
</evidence>
<evidence type="ECO:0000313" key="9">
    <source>
        <dbReference type="EMBL" id="MWB97151.1"/>
    </source>
</evidence>
<accession>A0A6I4NSQ1</accession>
<comment type="similarity">
    <text evidence="2 8">Belongs to the 4-toluene sulfonate uptake permease (TSUP) (TC 2.A.102) family.</text>
</comment>
<feature type="transmembrane region" description="Helical" evidence="8">
    <location>
        <begin position="186"/>
        <end position="207"/>
    </location>
</feature>
<feature type="transmembrane region" description="Helical" evidence="8">
    <location>
        <begin position="122"/>
        <end position="147"/>
    </location>
</feature>
<comment type="subcellular location">
    <subcellularLocation>
        <location evidence="1 8">Cell membrane</location>
        <topology evidence="1 8">Multi-pass membrane protein</topology>
    </subcellularLocation>
</comment>
<keyword evidence="10" id="KW-1185">Reference proteome</keyword>
<evidence type="ECO:0000256" key="2">
    <source>
        <dbReference type="ARBA" id="ARBA00009142"/>
    </source>
</evidence>
<dbReference type="EMBL" id="WSTA01000002">
    <property type="protein sequence ID" value="MWB97151.1"/>
    <property type="molecule type" value="Genomic_DNA"/>
</dbReference>
<comment type="caution">
    <text evidence="9">The sequence shown here is derived from an EMBL/GenBank/DDBJ whole genome shotgun (WGS) entry which is preliminary data.</text>
</comment>
<dbReference type="PANTHER" id="PTHR30269">
    <property type="entry name" value="TRANSMEMBRANE PROTEIN YFCA"/>
    <property type="match status" value="1"/>
</dbReference>
<dbReference type="PANTHER" id="PTHR30269:SF37">
    <property type="entry name" value="MEMBRANE TRANSPORTER PROTEIN"/>
    <property type="match status" value="1"/>
</dbReference>
<dbReference type="AlphaFoldDB" id="A0A6I4NSQ1"/>
<protein>
    <recommendedName>
        <fullName evidence="8">Probable membrane transporter protein</fullName>
    </recommendedName>
</protein>
<feature type="transmembrane region" description="Helical" evidence="8">
    <location>
        <begin position="159"/>
        <end position="180"/>
    </location>
</feature>
<evidence type="ECO:0000256" key="5">
    <source>
        <dbReference type="ARBA" id="ARBA00022692"/>
    </source>
</evidence>
<evidence type="ECO:0000256" key="8">
    <source>
        <dbReference type="RuleBase" id="RU363041"/>
    </source>
</evidence>
<dbReference type="Proteomes" id="UP000438182">
    <property type="component" value="Unassembled WGS sequence"/>
</dbReference>
<feature type="transmembrane region" description="Helical" evidence="8">
    <location>
        <begin position="38"/>
        <end position="58"/>
    </location>
</feature>
<evidence type="ECO:0000256" key="6">
    <source>
        <dbReference type="ARBA" id="ARBA00022989"/>
    </source>
</evidence>
<dbReference type="RefSeq" id="WP_160422426.1">
    <property type="nucleotide sequence ID" value="NZ_WSTA01000002.1"/>
</dbReference>
<evidence type="ECO:0000256" key="1">
    <source>
        <dbReference type="ARBA" id="ARBA00004651"/>
    </source>
</evidence>
<keyword evidence="7 8" id="KW-0472">Membrane</keyword>
<gene>
    <name evidence="9" type="ORF">GB864_01050</name>
</gene>
<evidence type="ECO:0000256" key="3">
    <source>
        <dbReference type="ARBA" id="ARBA00022448"/>
    </source>
</evidence>
<feature type="transmembrane region" description="Helical" evidence="8">
    <location>
        <begin position="96"/>
        <end position="116"/>
    </location>
</feature>
<dbReference type="InterPro" id="IPR052017">
    <property type="entry name" value="TSUP"/>
</dbReference>
<organism evidence="9 10">
    <name type="scientific">Agromyces seonyuensis</name>
    <dbReference type="NCBI Taxonomy" id="2662446"/>
    <lineage>
        <taxon>Bacteria</taxon>
        <taxon>Bacillati</taxon>
        <taxon>Actinomycetota</taxon>
        <taxon>Actinomycetes</taxon>
        <taxon>Micrococcales</taxon>
        <taxon>Microbacteriaceae</taxon>
        <taxon>Agromyces</taxon>
    </lineage>
</organism>
<keyword evidence="5 8" id="KW-0812">Transmembrane</keyword>
<keyword evidence="4 8" id="KW-1003">Cell membrane</keyword>
<feature type="transmembrane region" description="Helical" evidence="8">
    <location>
        <begin position="219"/>
        <end position="236"/>
    </location>
</feature>